<evidence type="ECO:0000256" key="10">
    <source>
        <dbReference type="ARBA" id="ARBA00023004"/>
    </source>
</evidence>
<evidence type="ECO:0000256" key="11">
    <source>
        <dbReference type="ARBA" id="ARBA00023136"/>
    </source>
</evidence>
<dbReference type="SUPFAM" id="SSF81342">
    <property type="entry name" value="Transmembrane di-heme cytochromes"/>
    <property type="match status" value="1"/>
</dbReference>
<feature type="domain" description="Cytochrome b561 bacterial/Ni-hydrogenase" evidence="14">
    <location>
        <begin position="9"/>
        <end position="175"/>
    </location>
</feature>
<evidence type="ECO:0000313" key="16">
    <source>
        <dbReference type="Proteomes" id="UP000323161"/>
    </source>
</evidence>
<keyword evidence="4" id="KW-1003">Cell membrane</keyword>
<dbReference type="EMBL" id="VTUU01000003">
    <property type="protein sequence ID" value="KAA1174443.1"/>
    <property type="molecule type" value="Genomic_DNA"/>
</dbReference>
<accession>A0A5B0VJI4</accession>
<name>A0A5B0VJI4_9GAMM</name>
<keyword evidence="11 13" id="KW-0472">Membrane</keyword>
<dbReference type="InterPro" id="IPR011577">
    <property type="entry name" value="Cyt_b561_bac/Ni-Hgenase"/>
</dbReference>
<dbReference type="InterPro" id="IPR016174">
    <property type="entry name" value="Di-haem_cyt_TM"/>
</dbReference>
<feature type="transmembrane region" description="Helical" evidence="13">
    <location>
        <begin position="138"/>
        <end position="157"/>
    </location>
</feature>
<dbReference type="Pfam" id="PF01292">
    <property type="entry name" value="Ni_hydr_CYTB"/>
    <property type="match status" value="1"/>
</dbReference>
<evidence type="ECO:0000256" key="7">
    <source>
        <dbReference type="ARBA" id="ARBA00022723"/>
    </source>
</evidence>
<evidence type="ECO:0000259" key="14">
    <source>
        <dbReference type="Pfam" id="PF01292"/>
    </source>
</evidence>
<dbReference type="GO" id="GO:0009055">
    <property type="term" value="F:electron transfer activity"/>
    <property type="evidence" value="ECO:0007669"/>
    <property type="project" value="InterPro"/>
</dbReference>
<keyword evidence="8" id="KW-0249">Electron transport</keyword>
<organism evidence="15 16">
    <name type="scientific">Marinobacter salinexigens</name>
    <dbReference type="NCBI Taxonomy" id="2919747"/>
    <lineage>
        <taxon>Bacteria</taxon>
        <taxon>Pseudomonadati</taxon>
        <taxon>Pseudomonadota</taxon>
        <taxon>Gammaproteobacteria</taxon>
        <taxon>Pseudomonadales</taxon>
        <taxon>Marinobacteraceae</taxon>
        <taxon>Marinobacter</taxon>
    </lineage>
</organism>
<evidence type="ECO:0000256" key="2">
    <source>
        <dbReference type="ARBA" id="ARBA00004651"/>
    </source>
</evidence>
<dbReference type="PANTHER" id="PTHR30529:SF1">
    <property type="entry name" value="CYTOCHROME B561 HOMOLOG 2"/>
    <property type="match status" value="1"/>
</dbReference>
<gene>
    <name evidence="15" type="ORF">FWJ25_09450</name>
</gene>
<sequence>MSLKDNSQRYGSISRLLHWGMALLLLWQFLSAIFRVVAEDTAIEQFFWSVHKPLGFLLLILAAIRLIWALANSARRPASLNKLATLGHLGLYALLIVVPALALLRQYGSGRAFDPFGIPLFAGFEEKIGWMIEPGNLLHGWLGWLLLAMIVGHIVMVKVHRRSPSHEDVLPRMLGN</sequence>
<keyword evidence="5" id="KW-0349">Heme</keyword>
<dbReference type="GO" id="GO:0005886">
    <property type="term" value="C:plasma membrane"/>
    <property type="evidence" value="ECO:0007669"/>
    <property type="project" value="UniProtKB-SubCell"/>
</dbReference>
<dbReference type="GO" id="GO:0020037">
    <property type="term" value="F:heme binding"/>
    <property type="evidence" value="ECO:0007669"/>
    <property type="project" value="TreeGrafter"/>
</dbReference>
<evidence type="ECO:0000256" key="6">
    <source>
        <dbReference type="ARBA" id="ARBA00022692"/>
    </source>
</evidence>
<comment type="similarity">
    <text evidence="12">Belongs to the cytochrome b561 family.</text>
</comment>
<keyword evidence="10" id="KW-0408">Iron</keyword>
<evidence type="ECO:0000256" key="1">
    <source>
        <dbReference type="ARBA" id="ARBA00001970"/>
    </source>
</evidence>
<evidence type="ECO:0000256" key="8">
    <source>
        <dbReference type="ARBA" id="ARBA00022982"/>
    </source>
</evidence>
<evidence type="ECO:0000256" key="3">
    <source>
        <dbReference type="ARBA" id="ARBA00022448"/>
    </source>
</evidence>
<dbReference type="InterPro" id="IPR052168">
    <property type="entry name" value="Cytochrome_b561_oxidase"/>
</dbReference>
<evidence type="ECO:0000313" key="15">
    <source>
        <dbReference type="EMBL" id="KAA1174443.1"/>
    </source>
</evidence>
<dbReference type="Proteomes" id="UP000323161">
    <property type="component" value="Unassembled WGS sequence"/>
</dbReference>
<evidence type="ECO:0000256" key="12">
    <source>
        <dbReference type="ARBA" id="ARBA00037975"/>
    </source>
</evidence>
<evidence type="ECO:0000256" key="4">
    <source>
        <dbReference type="ARBA" id="ARBA00022475"/>
    </source>
</evidence>
<keyword evidence="3" id="KW-0813">Transport</keyword>
<reference evidence="15 16" key="1">
    <citation type="submission" date="2019-08" db="EMBL/GenBank/DDBJ databases">
        <title>Marinobacter ZYF650 sp. nov., a marine bacterium isolated from seawater of the Mariana trench.</title>
        <authorList>
            <person name="Ahmad W."/>
        </authorList>
    </citation>
    <scope>NUCLEOTIDE SEQUENCE [LARGE SCALE GENOMIC DNA]</scope>
    <source>
        <strain evidence="15 16">ZYF650</strain>
    </source>
</reference>
<comment type="caution">
    <text evidence="15">The sequence shown here is derived from an EMBL/GenBank/DDBJ whole genome shotgun (WGS) entry which is preliminary data.</text>
</comment>
<dbReference type="GO" id="GO:0022904">
    <property type="term" value="P:respiratory electron transport chain"/>
    <property type="evidence" value="ECO:0007669"/>
    <property type="project" value="InterPro"/>
</dbReference>
<dbReference type="PANTHER" id="PTHR30529">
    <property type="entry name" value="CYTOCHROME B561"/>
    <property type="match status" value="1"/>
</dbReference>
<protein>
    <submittedName>
        <fullName evidence="15">Cytochrome b</fullName>
    </submittedName>
</protein>
<keyword evidence="6 13" id="KW-0812">Transmembrane</keyword>
<dbReference type="Gene3D" id="1.20.950.20">
    <property type="entry name" value="Transmembrane di-heme cytochromes, Chain C"/>
    <property type="match status" value="1"/>
</dbReference>
<keyword evidence="7" id="KW-0479">Metal-binding</keyword>
<evidence type="ECO:0000256" key="13">
    <source>
        <dbReference type="SAM" id="Phobius"/>
    </source>
</evidence>
<evidence type="ECO:0000256" key="9">
    <source>
        <dbReference type="ARBA" id="ARBA00022989"/>
    </source>
</evidence>
<dbReference type="GO" id="GO:0046872">
    <property type="term" value="F:metal ion binding"/>
    <property type="evidence" value="ECO:0007669"/>
    <property type="project" value="UniProtKB-KW"/>
</dbReference>
<evidence type="ECO:0000256" key="5">
    <source>
        <dbReference type="ARBA" id="ARBA00022617"/>
    </source>
</evidence>
<keyword evidence="9 13" id="KW-1133">Transmembrane helix</keyword>
<dbReference type="AlphaFoldDB" id="A0A5B0VJI4"/>
<comment type="subcellular location">
    <subcellularLocation>
        <location evidence="2">Cell membrane</location>
        <topology evidence="2">Multi-pass membrane protein</topology>
    </subcellularLocation>
</comment>
<feature type="transmembrane region" description="Helical" evidence="13">
    <location>
        <begin position="54"/>
        <end position="71"/>
    </location>
</feature>
<keyword evidence="16" id="KW-1185">Reference proteome</keyword>
<comment type="cofactor">
    <cofactor evidence="1">
        <name>heme b</name>
        <dbReference type="ChEBI" id="CHEBI:60344"/>
    </cofactor>
</comment>
<dbReference type="RefSeq" id="WP_149600008.1">
    <property type="nucleotide sequence ID" value="NZ_VTUU01000003.1"/>
</dbReference>
<proteinExistence type="inferred from homology"/>
<feature type="transmembrane region" description="Helical" evidence="13">
    <location>
        <begin position="83"/>
        <end position="104"/>
    </location>
</feature>